<feature type="non-terminal residue" evidence="1">
    <location>
        <position position="276"/>
    </location>
</feature>
<keyword evidence="2" id="KW-1185">Reference proteome</keyword>
<gene>
    <name evidence="1" type="ORF">PLICRDRAFT_119833</name>
</gene>
<dbReference type="AlphaFoldDB" id="A0A0C9SK46"/>
<dbReference type="EMBL" id="KN832583">
    <property type="protein sequence ID" value="KII83101.1"/>
    <property type="molecule type" value="Genomic_DNA"/>
</dbReference>
<dbReference type="Proteomes" id="UP000053263">
    <property type="component" value="Unassembled WGS sequence"/>
</dbReference>
<proteinExistence type="predicted"/>
<sequence>MVSTRLRSHRNALADASSADISWLDAKCLAVVGDFVITSPNVNYVPFFELGRCRVQARADGRFGYDDFTHTPQRFSDQFPHSALIPEPPRRITSSQSAFWRTPGRQDFMELPGTAFLDIGNLASAFLRDVLPLFQELRDDVEQWEKTHSRDWQLASILTNVTQAFGRLQYATYYFQDLVNDFAYFSRQMLDLNARLAFVKKYHFRSVVDGSNAGPGNLAHWAIGAWTAEPSHVQWLLRAGIPVWYVRTKQDFALAMCTRARPNVLKVIDMQAPPGW</sequence>
<organism evidence="1 2">
    <name type="scientific">Plicaturopsis crispa FD-325 SS-3</name>
    <dbReference type="NCBI Taxonomy" id="944288"/>
    <lineage>
        <taxon>Eukaryota</taxon>
        <taxon>Fungi</taxon>
        <taxon>Dikarya</taxon>
        <taxon>Basidiomycota</taxon>
        <taxon>Agaricomycotina</taxon>
        <taxon>Agaricomycetes</taxon>
        <taxon>Agaricomycetidae</taxon>
        <taxon>Amylocorticiales</taxon>
        <taxon>Amylocorticiaceae</taxon>
        <taxon>Plicatura</taxon>
        <taxon>Plicaturopsis crispa</taxon>
    </lineage>
</organism>
<name>A0A0C9SK46_PLICR</name>
<evidence type="ECO:0000313" key="2">
    <source>
        <dbReference type="Proteomes" id="UP000053263"/>
    </source>
</evidence>
<protein>
    <submittedName>
        <fullName evidence="1">Uncharacterized protein</fullName>
    </submittedName>
</protein>
<dbReference type="HOGENOM" id="CLU_1010300_0_0_1"/>
<evidence type="ECO:0000313" key="1">
    <source>
        <dbReference type="EMBL" id="KII83101.1"/>
    </source>
</evidence>
<accession>A0A0C9SK46</accession>
<dbReference type="OrthoDB" id="2804090at2759"/>
<reference evidence="1 2" key="1">
    <citation type="submission" date="2014-06" db="EMBL/GenBank/DDBJ databases">
        <title>Evolutionary Origins and Diversification of the Mycorrhizal Mutualists.</title>
        <authorList>
            <consortium name="DOE Joint Genome Institute"/>
            <consortium name="Mycorrhizal Genomics Consortium"/>
            <person name="Kohler A."/>
            <person name="Kuo A."/>
            <person name="Nagy L.G."/>
            <person name="Floudas D."/>
            <person name="Copeland A."/>
            <person name="Barry K.W."/>
            <person name="Cichocki N."/>
            <person name="Veneault-Fourrey C."/>
            <person name="LaButti K."/>
            <person name="Lindquist E.A."/>
            <person name="Lipzen A."/>
            <person name="Lundell T."/>
            <person name="Morin E."/>
            <person name="Murat C."/>
            <person name="Riley R."/>
            <person name="Ohm R."/>
            <person name="Sun H."/>
            <person name="Tunlid A."/>
            <person name="Henrissat B."/>
            <person name="Grigoriev I.V."/>
            <person name="Hibbett D.S."/>
            <person name="Martin F."/>
        </authorList>
    </citation>
    <scope>NUCLEOTIDE SEQUENCE [LARGE SCALE GENOMIC DNA]</scope>
    <source>
        <strain evidence="1 2">FD-325 SS-3</strain>
    </source>
</reference>